<dbReference type="EMBL" id="HG792017">
    <property type="protein sequence ID" value="CDM33526.1"/>
    <property type="molecule type" value="Genomic_DNA"/>
</dbReference>
<dbReference type="OrthoDB" id="10610140at2759"/>
<organism evidence="1 2">
    <name type="scientific">Penicillium roqueforti (strain FM164)</name>
    <dbReference type="NCBI Taxonomy" id="1365484"/>
    <lineage>
        <taxon>Eukaryota</taxon>
        <taxon>Fungi</taxon>
        <taxon>Dikarya</taxon>
        <taxon>Ascomycota</taxon>
        <taxon>Pezizomycotina</taxon>
        <taxon>Eurotiomycetes</taxon>
        <taxon>Eurotiomycetidae</taxon>
        <taxon>Eurotiales</taxon>
        <taxon>Aspergillaceae</taxon>
        <taxon>Penicillium</taxon>
    </lineage>
</organism>
<reference evidence="1" key="1">
    <citation type="journal article" date="2014" name="Nat. Commun.">
        <title>Multiple recent horizontal transfers of a large genomic region in cheese making fungi.</title>
        <authorList>
            <person name="Cheeseman K."/>
            <person name="Ropars J."/>
            <person name="Renault P."/>
            <person name="Dupont J."/>
            <person name="Gouzy J."/>
            <person name="Branca A."/>
            <person name="Abraham A.L."/>
            <person name="Ceppi M."/>
            <person name="Conseiller E."/>
            <person name="Debuchy R."/>
            <person name="Malagnac F."/>
            <person name="Goarin A."/>
            <person name="Silar P."/>
            <person name="Lacoste S."/>
            <person name="Sallet E."/>
            <person name="Bensimon A."/>
            <person name="Giraud T."/>
            <person name="Brygoo Y."/>
        </authorList>
    </citation>
    <scope>NUCLEOTIDE SEQUENCE [LARGE SCALE GENOMIC DNA]</scope>
    <source>
        <strain evidence="1">FM164</strain>
    </source>
</reference>
<name>W6QBU6_PENRF</name>
<sequence length="66" mass="7217">MKLPRLAAFRSGPDVSRRAGSRPAYLIQALQQRGTCLTISRMHGPLLCGEVRECAAVIVSRRPSIP</sequence>
<evidence type="ECO:0000313" key="1">
    <source>
        <dbReference type="EMBL" id="CDM33526.1"/>
    </source>
</evidence>
<evidence type="ECO:0000313" key="2">
    <source>
        <dbReference type="Proteomes" id="UP000030686"/>
    </source>
</evidence>
<keyword evidence="2" id="KW-1185">Reference proteome</keyword>
<dbReference type="AlphaFoldDB" id="W6QBU6"/>
<gene>
    <name evidence="1" type="ORF">PROQFM164_S03g000250</name>
</gene>
<proteinExistence type="predicted"/>
<protein>
    <submittedName>
        <fullName evidence="1">Genomic scaffold, ProqFM164S03</fullName>
    </submittedName>
</protein>
<accession>W6QBU6</accession>
<dbReference type="Proteomes" id="UP000030686">
    <property type="component" value="Unassembled WGS sequence"/>
</dbReference>